<feature type="domain" description="AB hydrolase-1" evidence="1">
    <location>
        <begin position="39"/>
        <end position="265"/>
    </location>
</feature>
<dbReference type="Pfam" id="PF12697">
    <property type="entry name" value="Abhydrolase_6"/>
    <property type="match status" value="1"/>
</dbReference>
<gene>
    <name evidence="2" type="ORF">FG87_01115</name>
</gene>
<dbReference type="Proteomes" id="UP000031364">
    <property type="component" value="Unassembled WGS sequence"/>
</dbReference>
<proteinExistence type="predicted"/>
<comment type="caution">
    <text evidence="2">The sequence shown here is derived from an EMBL/GenBank/DDBJ whole genome shotgun (WGS) entry which is preliminary data.</text>
</comment>
<name>A0ABR4ZP83_9NOCA</name>
<sequence>MTTAALARSTGVRSVMLDGAGITLSALLNRPDEAPRATIVALHGAGMNASYFDGQATAEVSLLTLGARLGYAVLAVDRPGYGRSTAQLPDGQTQAAQVRTLRHALTGFAAEHDIGAGFFLLAHSFGGMVALRLATETFGSARLLGVDISGCGHRYASRLFQLGDARRRALRGWGPPRLYPPATFRTSSTVVAPTPTLELAEAARWPVVFPRLAARVAVPVRCTFAEHEALWRHDPNTVRDMAARFTGAPSVAVERQSGAGHNISLSWAARSYHLRALGFLEDCLHPVDAPAADRPMQSTSSEL</sequence>
<keyword evidence="3" id="KW-1185">Reference proteome</keyword>
<organism evidence="2 3">
    <name type="scientific">Nocardia vulneris</name>
    <dbReference type="NCBI Taxonomy" id="1141657"/>
    <lineage>
        <taxon>Bacteria</taxon>
        <taxon>Bacillati</taxon>
        <taxon>Actinomycetota</taxon>
        <taxon>Actinomycetes</taxon>
        <taxon>Mycobacteriales</taxon>
        <taxon>Nocardiaceae</taxon>
        <taxon>Nocardia</taxon>
    </lineage>
</organism>
<dbReference type="Gene3D" id="3.40.50.1820">
    <property type="entry name" value="alpha/beta hydrolase"/>
    <property type="match status" value="1"/>
</dbReference>
<evidence type="ECO:0000313" key="3">
    <source>
        <dbReference type="Proteomes" id="UP000031364"/>
    </source>
</evidence>
<dbReference type="InterPro" id="IPR000073">
    <property type="entry name" value="AB_hydrolase_1"/>
</dbReference>
<reference evidence="2 3" key="1">
    <citation type="journal article" date="2014" name="Int. J. Syst. Evol. Microbiol.">
        <title>Nocardia vulneris sp. nov., isolated from wounds of human patients in North America.</title>
        <authorList>
            <person name="Lasker B.A."/>
            <person name="Bell M."/>
            <person name="Klenk H.P."/>
            <person name="Sproer C."/>
            <person name="Schumann C."/>
            <person name="Schumann P."/>
            <person name="Brown J.M."/>
        </authorList>
    </citation>
    <scope>NUCLEOTIDE SEQUENCE [LARGE SCALE GENOMIC DNA]</scope>
    <source>
        <strain evidence="2 3">W9851</strain>
    </source>
</reference>
<dbReference type="InterPro" id="IPR029058">
    <property type="entry name" value="AB_hydrolase_fold"/>
</dbReference>
<accession>A0ABR4ZP83</accession>
<dbReference type="PRINTS" id="PR00111">
    <property type="entry name" value="ABHYDROLASE"/>
</dbReference>
<protein>
    <submittedName>
        <fullName evidence="2">Thioesterase</fullName>
    </submittedName>
</protein>
<dbReference type="RefSeq" id="WP_052280104.1">
    <property type="nucleotide sequence ID" value="NZ_BDCI01000004.1"/>
</dbReference>
<evidence type="ECO:0000313" key="2">
    <source>
        <dbReference type="EMBL" id="KIA66745.1"/>
    </source>
</evidence>
<dbReference type="EMBL" id="JNFP01000001">
    <property type="protein sequence ID" value="KIA66745.1"/>
    <property type="molecule type" value="Genomic_DNA"/>
</dbReference>
<evidence type="ECO:0000259" key="1">
    <source>
        <dbReference type="Pfam" id="PF12697"/>
    </source>
</evidence>
<dbReference type="SUPFAM" id="SSF53474">
    <property type="entry name" value="alpha/beta-Hydrolases"/>
    <property type="match status" value="1"/>
</dbReference>